<reference evidence="2" key="1">
    <citation type="submission" date="2020-10" db="EMBL/GenBank/DDBJ databases">
        <title>Unveiling of a novel bifunctional photoreceptor, Dualchrome1, isolated from a cosmopolitan green alga.</title>
        <authorList>
            <person name="Suzuki S."/>
            <person name="Kawachi M."/>
        </authorList>
    </citation>
    <scope>NUCLEOTIDE SEQUENCE</scope>
    <source>
        <strain evidence="2">NIES 2893</strain>
    </source>
</reference>
<name>A0A830HZH8_9CHLO</name>
<keyword evidence="3" id="KW-1185">Reference proteome</keyword>
<comment type="caution">
    <text evidence="2">The sequence shown here is derived from an EMBL/GenBank/DDBJ whole genome shotgun (WGS) entry which is preliminary data.</text>
</comment>
<accession>A0A830HZH8</accession>
<dbReference type="EMBL" id="BNJQ01000041">
    <property type="protein sequence ID" value="GHP12408.1"/>
    <property type="molecule type" value="Genomic_DNA"/>
</dbReference>
<dbReference type="AlphaFoldDB" id="A0A830HZH8"/>
<evidence type="ECO:0000313" key="2">
    <source>
        <dbReference type="EMBL" id="GHP12408.1"/>
    </source>
</evidence>
<feature type="region of interest" description="Disordered" evidence="1">
    <location>
        <begin position="258"/>
        <end position="286"/>
    </location>
</feature>
<evidence type="ECO:0000313" key="3">
    <source>
        <dbReference type="Proteomes" id="UP000660262"/>
    </source>
</evidence>
<dbReference type="Proteomes" id="UP000660262">
    <property type="component" value="Unassembled WGS sequence"/>
</dbReference>
<gene>
    <name evidence="2" type="ORF">PPROV_001113500</name>
</gene>
<evidence type="ECO:0000256" key="1">
    <source>
        <dbReference type="SAM" id="MobiDB-lite"/>
    </source>
</evidence>
<organism evidence="2 3">
    <name type="scientific">Pycnococcus provasolii</name>
    <dbReference type="NCBI Taxonomy" id="41880"/>
    <lineage>
        <taxon>Eukaryota</taxon>
        <taxon>Viridiplantae</taxon>
        <taxon>Chlorophyta</taxon>
        <taxon>Pseudoscourfieldiophyceae</taxon>
        <taxon>Pseudoscourfieldiales</taxon>
        <taxon>Pycnococcaceae</taxon>
        <taxon>Pycnococcus</taxon>
    </lineage>
</organism>
<protein>
    <submittedName>
        <fullName evidence="2">Uncharacterized protein</fullName>
    </submittedName>
</protein>
<proteinExistence type="predicted"/>
<feature type="region of interest" description="Disordered" evidence="1">
    <location>
        <begin position="165"/>
        <end position="213"/>
    </location>
</feature>
<sequence length="430" mass="44636">MSDSSVPRLAVRLACKTTTHTPLCALTAVCPPWPHLQTALTALALGKHVTTFSASADGAYAATPVGHDVVVNATICSVEFVHREAVRRKAEALLISHEDGTVSLVDTNTAVRNTMDANLETHASLAKRNGMRATPLARSGVAVVAVNMVPKASLWVALTELRGGGSSSQQQQEEVQLDEDEPPAAAAAAAKRRKPGSAKGRLPGDARDAPVAAHASHPTHPWCFLALGNGKLVGLAATGATPNTTIAKTPVAMLYTLSCPPRAPPGQSTGGPLPPSPPKSPPPPPVMEMFVLAETWPGAPPGTLAIVHGGGARSVDGSHSADIHSYDLSTCTKPADPKHGSPPRATGWQRLRLQARCGDMDATGVQDAASTRFGGGKLRACTLYGDGTSCSPLVYFVRERANTFATGDAVIAWAFGHDATAAPALMRRIT</sequence>
<feature type="compositionally biased region" description="Pro residues" evidence="1">
    <location>
        <begin position="272"/>
        <end position="286"/>
    </location>
</feature>